<dbReference type="Pfam" id="PF05016">
    <property type="entry name" value="ParE_toxin"/>
    <property type="match status" value="1"/>
</dbReference>
<reference evidence="2 5" key="1">
    <citation type="submission" date="2024-01" db="EMBL/GenBank/DDBJ databases">
        <title>Aequorivita flavus sp. nov., isolated from deep-sea sediment.</title>
        <authorList>
            <person name="Chen X."/>
        </authorList>
    </citation>
    <scope>NUCLEOTIDE SEQUENCE</scope>
    <source>
        <strain evidence="2">MCCC 1A16923</strain>
        <strain evidence="3 5">MCCC 1A16935</strain>
    </source>
</reference>
<evidence type="ECO:0000313" key="2">
    <source>
        <dbReference type="EMBL" id="MEM0518189.1"/>
    </source>
</evidence>
<evidence type="ECO:0000313" key="3">
    <source>
        <dbReference type="EMBL" id="MEM0572879.1"/>
    </source>
</evidence>
<gene>
    <name evidence="3" type="ORF">VZD24_05075</name>
    <name evidence="2" type="ORF">VZD85_07495</name>
</gene>
<protein>
    <submittedName>
        <fullName evidence="2">Type II toxin-antitoxin system RelE/ParE family toxin</fullName>
    </submittedName>
</protein>
<comment type="caution">
    <text evidence="2">The sequence shown here is derived from an EMBL/GenBank/DDBJ whole genome shotgun (WGS) entry which is preliminary data.</text>
</comment>
<dbReference type="EMBL" id="JBANCF010000003">
    <property type="protein sequence ID" value="MEM0572879.1"/>
    <property type="molecule type" value="Genomic_DNA"/>
</dbReference>
<sequence length="96" mass="11655">MNLIWTENAEETFYEILLYISTEFSERNAQKFYDESHKMLERIALEPYLFSVSEKKSIRKAVIHKYTTLFYFVDTETDTIYLFSFFDTRQNPNKKP</sequence>
<keyword evidence="1" id="KW-1277">Toxin-antitoxin system</keyword>
<name>A0AB35YVT8_9FLAO</name>
<evidence type="ECO:0000313" key="5">
    <source>
        <dbReference type="Proteomes" id="UP001390963"/>
    </source>
</evidence>
<accession>A0AB35YVT8</accession>
<dbReference type="InterPro" id="IPR035093">
    <property type="entry name" value="RelE/ParE_toxin_dom_sf"/>
</dbReference>
<dbReference type="EMBL" id="JAZBJM010000003">
    <property type="protein sequence ID" value="MEM0518189.1"/>
    <property type="molecule type" value="Genomic_DNA"/>
</dbReference>
<evidence type="ECO:0000313" key="4">
    <source>
        <dbReference type="Proteomes" id="UP001388259"/>
    </source>
</evidence>
<dbReference type="Proteomes" id="UP001390963">
    <property type="component" value="Unassembled WGS sequence"/>
</dbReference>
<evidence type="ECO:0000256" key="1">
    <source>
        <dbReference type="ARBA" id="ARBA00022649"/>
    </source>
</evidence>
<dbReference type="AlphaFoldDB" id="A0AB35YVT8"/>
<dbReference type="InterPro" id="IPR007712">
    <property type="entry name" value="RelE/ParE_toxin"/>
</dbReference>
<organism evidence="2 4">
    <name type="scientific">Aequorivita flava</name>
    <dbReference type="NCBI Taxonomy" id="3114371"/>
    <lineage>
        <taxon>Bacteria</taxon>
        <taxon>Pseudomonadati</taxon>
        <taxon>Bacteroidota</taxon>
        <taxon>Flavobacteriia</taxon>
        <taxon>Flavobacteriales</taxon>
        <taxon>Flavobacteriaceae</taxon>
        <taxon>Aequorivita</taxon>
    </lineage>
</organism>
<proteinExistence type="predicted"/>
<dbReference type="Gene3D" id="3.30.2310.20">
    <property type="entry name" value="RelE-like"/>
    <property type="match status" value="1"/>
</dbReference>
<dbReference type="RefSeq" id="WP_279449092.1">
    <property type="nucleotide sequence ID" value="NZ_JAZBJM010000003.1"/>
</dbReference>
<keyword evidence="5" id="KW-1185">Reference proteome</keyword>
<dbReference type="Proteomes" id="UP001388259">
    <property type="component" value="Unassembled WGS sequence"/>
</dbReference>